<keyword evidence="8" id="KW-1185">Reference proteome</keyword>
<dbReference type="Pfam" id="PF01566">
    <property type="entry name" value="Nramp"/>
    <property type="match status" value="2"/>
</dbReference>
<dbReference type="PANTHER" id="PTHR11706">
    <property type="entry name" value="SOLUTE CARRIER PROTEIN FAMILY 11 MEMBER"/>
    <property type="match status" value="1"/>
</dbReference>
<evidence type="ECO:0000313" key="9">
    <source>
        <dbReference type="WBParaSite" id="Hba_09368"/>
    </source>
</evidence>
<comment type="similarity">
    <text evidence="2">Belongs to the NRAMP family.</text>
</comment>
<protein>
    <submittedName>
        <fullName evidence="9">Metal-nicotianamine transporter YSL7</fullName>
    </submittedName>
</protein>
<evidence type="ECO:0000256" key="1">
    <source>
        <dbReference type="ARBA" id="ARBA00004141"/>
    </source>
</evidence>
<feature type="transmembrane region" description="Helical" evidence="7">
    <location>
        <begin position="164"/>
        <end position="185"/>
    </location>
</feature>
<dbReference type="Proteomes" id="UP000095283">
    <property type="component" value="Unplaced"/>
</dbReference>
<evidence type="ECO:0000256" key="5">
    <source>
        <dbReference type="ARBA" id="ARBA00022989"/>
    </source>
</evidence>
<dbReference type="PANTHER" id="PTHR11706:SF33">
    <property type="entry name" value="NATURAL RESISTANCE-ASSOCIATED MACROPHAGE PROTEIN 2"/>
    <property type="match status" value="1"/>
</dbReference>
<keyword evidence="3" id="KW-0813">Transport</keyword>
<evidence type="ECO:0000256" key="3">
    <source>
        <dbReference type="ARBA" id="ARBA00022448"/>
    </source>
</evidence>
<accession>A0A1I7WW61</accession>
<reference evidence="9" key="1">
    <citation type="submission" date="2016-11" db="UniProtKB">
        <authorList>
            <consortium name="WormBaseParasite"/>
        </authorList>
    </citation>
    <scope>IDENTIFICATION</scope>
</reference>
<evidence type="ECO:0000256" key="6">
    <source>
        <dbReference type="ARBA" id="ARBA00023136"/>
    </source>
</evidence>
<keyword evidence="6 7" id="KW-0472">Membrane</keyword>
<evidence type="ECO:0000256" key="7">
    <source>
        <dbReference type="SAM" id="Phobius"/>
    </source>
</evidence>
<evidence type="ECO:0000256" key="2">
    <source>
        <dbReference type="ARBA" id="ARBA00006670"/>
    </source>
</evidence>
<keyword evidence="5 7" id="KW-1133">Transmembrane helix</keyword>
<dbReference type="GO" id="GO:0010008">
    <property type="term" value="C:endosome membrane"/>
    <property type="evidence" value="ECO:0007669"/>
    <property type="project" value="TreeGrafter"/>
</dbReference>
<sequence>MTSEKRPKASQETYAIKVEIPDDTSNSFNLLKLWKFTGPGFLMSIAYLDPGNIESDLQSGAIAQYKLLWVLLFAHILGLLLQRLSARLGVVSGKHMAERNTCINTKNDMPSFYLTVFDNSTNPANSDIYHAGIFLGCTFGVGALYVWAIGILAAGQSSTMTGTYAGQFAMEVGLSYLLVIVPAQIRRVKSRNEEVLAFCQ</sequence>
<keyword evidence="4 7" id="KW-0812">Transmembrane</keyword>
<dbReference type="GO" id="GO:0005381">
    <property type="term" value="F:iron ion transmembrane transporter activity"/>
    <property type="evidence" value="ECO:0007669"/>
    <property type="project" value="TreeGrafter"/>
</dbReference>
<dbReference type="AlphaFoldDB" id="A0A1I7WW61"/>
<name>A0A1I7WW61_HETBA</name>
<dbReference type="WBParaSite" id="Hba_09368">
    <property type="protein sequence ID" value="Hba_09368"/>
    <property type="gene ID" value="Hba_09368"/>
</dbReference>
<comment type="subcellular location">
    <subcellularLocation>
        <location evidence="1">Membrane</location>
        <topology evidence="1">Multi-pass membrane protein</topology>
    </subcellularLocation>
</comment>
<dbReference type="GO" id="GO:0005886">
    <property type="term" value="C:plasma membrane"/>
    <property type="evidence" value="ECO:0007669"/>
    <property type="project" value="TreeGrafter"/>
</dbReference>
<evidence type="ECO:0000256" key="4">
    <source>
        <dbReference type="ARBA" id="ARBA00022692"/>
    </source>
</evidence>
<proteinExistence type="inferred from homology"/>
<organism evidence="8 9">
    <name type="scientific">Heterorhabditis bacteriophora</name>
    <name type="common">Entomopathogenic nematode worm</name>
    <dbReference type="NCBI Taxonomy" id="37862"/>
    <lineage>
        <taxon>Eukaryota</taxon>
        <taxon>Metazoa</taxon>
        <taxon>Ecdysozoa</taxon>
        <taxon>Nematoda</taxon>
        <taxon>Chromadorea</taxon>
        <taxon>Rhabditida</taxon>
        <taxon>Rhabditina</taxon>
        <taxon>Rhabditomorpha</taxon>
        <taxon>Strongyloidea</taxon>
        <taxon>Heterorhabditidae</taxon>
        <taxon>Heterorhabditis</taxon>
    </lineage>
</organism>
<feature type="transmembrane region" description="Helical" evidence="7">
    <location>
        <begin position="128"/>
        <end position="152"/>
    </location>
</feature>
<dbReference type="GO" id="GO:0015086">
    <property type="term" value="F:cadmium ion transmembrane transporter activity"/>
    <property type="evidence" value="ECO:0007669"/>
    <property type="project" value="TreeGrafter"/>
</dbReference>
<dbReference type="InterPro" id="IPR001046">
    <property type="entry name" value="NRAMP_fam"/>
</dbReference>
<evidence type="ECO:0000313" key="8">
    <source>
        <dbReference type="Proteomes" id="UP000095283"/>
    </source>
</evidence>
<dbReference type="GO" id="GO:0005384">
    <property type="term" value="F:manganese ion transmembrane transporter activity"/>
    <property type="evidence" value="ECO:0007669"/>
    <property type="project" value="TreeGrafter"/>
</dbReference>